<dbReference type="InterPro" id="IPR016024">
    <property type="entry name" value="ARM-type_fold"/>
</dbReference>
<dbReference type="PANTHER" id="PTHR12697:SF15">
    <property type="entry name" value="TIR DOMAIN-CONTAINING PROTEIN"/>
    <property type="match status" value="1"/>
</dbReference>
<evidence type="ECO:0000313" key="2">
    <source>
        <dbReference type="Proteomes" id="UP000593567"/>
    </source>
</evidence>
<comment type="caution">
    <text evidence="1">The sequence shown here is derived from an EMBL/GenBank/DDBJ whole genome shotgun (WGS) entry which is preliminary data.</text>
</comment>
<dbReference type="InterPro" id="IPR011989">
    <property type="entry name" value="ARM-like"/>
</dbReference>
<dbReference type="OrthoDB" id="427509at2759"/>
<name>A0A7J7J112_BUGNE</name>
<dbReference type="EMBL" id="VXIV02003232">
    <property type="protein sequence ID" value="KAF6019416.1"/>
    <property type="molecule type" value="Genomic_DNA"/>
</dbReference>
<dbReference type="Proteomes" id="UP000593567">
    <property type="component" value="Unassembled WGS sequence"/>
</dbReference>
<dbReference type="SUPFAM" id="SSF48371">
    <property type="entry name" value="ARM repeat"/>
    <property type="match status" value="1"/>
</dbReference>
<dbReference type="Gene3D" id="1.25.10.10">
    <property type="entry name" value="Leucine-rich Repeat Variant"/>
    <property type="match status" value="1"/>
</dbReference>
<protein>
    <recommendedName>
        <fullName evidence="3">HEAT repeat domain-containing protein</fullName>
    </recommendedName>
</protein>
<proteinExistence type="predicted"/>
<dbReference type="PANTHER" id="PTHR12697">
    <property type="entry name" value="PBS LYASE HEAT-LIKE PROTEIN"/>
    <property type="match status" value="1"/>
</dbReference>
<keyword evidence="2" id="KW-1185">Reference proteome</keyword>
<evidence type="ECO:0000313" key="1">
    <source>
        <dbReference type="EMBL" id="KAF6019416.1"/>
    </source>
</evidence>
<accession>A0A7J7J112</accession>
<dbReference type="AlphaFoldDB" id="A0A7J7J112"/>
<gene>
    <name evidence="1" type="ORF">EB796_022276</name>
</gene>
<sequence length="196" mass="21918">MKLMETDIFDMKSCISRSTYDAFCGKQESDTECLADHFFNCLCDYTVGYFAIREVFNMESSVRLQAIQNIGRFQTPSVICSLCDLTTDEDPNIRAVAAIGLGKAGQGTKRVQDSLVRLLSDEDRLVRQSACLAEALMRETKSVQKISDIWRNDPISQVRQAAEIAIRHIGGPEADKALKINKVLSTEMDKLRVGDK</sequence>
<dbReference type="GO" id="GO:0016491">
    <property type="term" value="F:oxidoreductase activity"/>
    <property type="evidence" value="ECO:0007669"/>
    <property type="project" value="TreeGrafter"/>
</dbReference>
<organism evidence="1 2">
    <name type="scientific">Bugula neritina</name>
    <name type="common">Brown bryozoan</name>
    <name type="synonym">Sertularia neritina</name>
    <dbReference type="NCBI Taxonomy" id="10212"/>
    <lineage>
        <taxon>Eukaryota</taxon>
        <taxon>Metazoa</taxon>
        <taxon>Spiralia</taxon>
        <taxon>Lophotrochozoa</taxon>
        <taxon>Bryozoa</taxon>
        <taxon>Gymnolaemata</taxon>
        <taxon>Cheilostomatida</taxon>
        <taxon>Flustrina</taxon>
        <taxon>Buguloidea</taxon>
        <taxon>Bugulidae</taxon>
        <taxon>Bugula</taxon>
    </lineage>
</organism>
<evidence type="ECO:0008006" key="3">
    <source>
        <dbReference type="Google" id="ProtNLM"/>
    </source>
</evidence>
<reference evidence="1" key="1">
    <citation type="submission" date="2020-06" db="EMBL/GenBank/DDBJ databases">
        <title>Draft genome of Bugula neritina, a colonial animal packing powerful symbionts and potential medicines.</title>
        <authorList>
            <person name="Rayko M."/>
        </authorList>
    </citation>
    <scope>NUCLEOTIDE SEQUENCE [LARGE SCALE GENOMIC DNA]</scope>
    <source>
        <strain evidence="1">Kwan_BN1</strain>
    </source>
</reference>
<dbReference type="Pfam" id="PF13646">
    <property type="entry name" value="HEAT_2"/>
    <property type="match status" value="1"/>
</dbReference>